<gene>
    <name evidence="1" type="ORF">MCOR_46038</name>
</gene>
<name>A0A6J8DWY8_MYTCO</name>
<accession>A0A6J8DWY8</accession>
<keyword evidence="2" id="KW-1185">Reference proteome</keyword>
<dbReference type="EMBL" id="CACVKT020008123">
    <property type="protein sequence ID" value="CAC5413099.1"/>
    <property type="molecule type" value="Genomic_DNA"/>
</dbReference>
<dbReference type="AlphaFoldDB" id="A0A6J8DWY8"/>
<dbReference type="Proteomes" id="UP000507470">
    <property type="component" value="Unassembled WGS sequence"/>
</dbReference>
<proteinExistence type="predicted"/>
<organism evidence="1 2">
    <name type="scientific">Mytilus coruscus</name>
    <name type="common">Sea mussel</name>
    <dbReference type="NCBI Taxonomy" id="42192"/>
    <lineage>
        <taxon>Eukaryota</taxon>
        <taxon>Metazoa</taxon>
        <taxon>Spiralia</taxon>
        <taxon>Lophotrochozoa</taxon>
        <taxon>Mollusca</taxon>
        <taxon>Bivalvia</taxon>
        <taxon>Autobranchia</taxon>
        <taxon>Pteriomorphia</taxon>
        <taxon>Mytilida</taxon>
        <taxon>Mytiloidea</taxon>
        <taxon>Mytilidae</taxon>
        <taxon>Mytilinae</taxon>
        <taxon>Mytilus</taxon>
    </lineage>
</organism>
<evidence type="ECO:0000313" key="2">
    <source>
        <dbReference type="Proteomes" id="UP000507470"/>
    </source>
</evidence>
<sequence>MCLADYSCTCDKANAAYIDSIPAIINTSRNDFSSKTCIHINATQMIASTDNIEELTPSLTDDHCYEKKHETEGLYIWEVDFPEPMVGVFGYDGLPGVVGKSNAEKIPDALIQLQILVEQTQENPVPTYTYQSVSKERIQFKPSDHVQEYLTGDYSNCLLEDGFYHFWPDEDSNCPSCGSSWSEECFQQGKDDFIYLDDLYHVLKAKVYGKDCSNEDCSEKLMFDGGIMAILSALYTHTSRSGKSIRMILEVINIPFDQEFQCNTCKDSPSIVVCDATSLACQKTFVNWTESEPYHDDKPLIEGR</sequence>
<protein>
    <submittedName>
        <fullName evidence="1">Uncharacterized protein</fullName>
    </submittedName>
</protein>
<evidence type="ECO:0000313" key="1">
    <source>
        <dbReference type="EMBL" id="CAC5413099.1"/>
    </source>
</evidence>
<reference evidence="1 2" key="1">
    <citation type="submission" date="2020-06" db="EMBL/GenBank/DDBJ databases">
        <authorList>
            <person name="Li R."/>
            <person name="Bekaert M."/>
        </authorList>
    </citation>
    <scope>NUCLEOTIDE SEQUENCE [LARGE SCALE GENOMIC DNA]</scope>
    <source>
        <strain evidence="2">wild</strain>
    </source>
</reference>